<gene>
    <name evidence="2" type="ORF">BDZ94DRAFT_1234602</name>
</gene>
<evidence type="ECO:0008006" key="4">
    <source>
        <dbReference type="Google" id="ProtNLM"/>
    </source>
</evidence>
<evidence type="ECO:0000313" key="3">
    <source>
        <dbReference type="Proteomes" id="UP000807353"/>
    </source>
</evidence>
<accession>A0A9P6CM78</accession>
<evidence type="ECO:0000256" key="1">
    <source>
        <dbReference type="SAM" id="SignalP"/>
    </source>
</evidence>
<reference evidence="2" key="1">
    <citation type="submission" date="2020-11" db="EMBL/GenBank/DDBJ databases">
        <authorList>
            <consortium name="DOE Joint Genome Institute"/>
            <person name="Ahrendt S."/>
            <person name="Riley R."/>
            <person name="Andreopoulos W."/>
            <person name="Labutti K."/>
            <person name="Pangilinan J."/>
            <person name="Ruiz-Duenas F.J."/>
            <person name="Barrasa J.M."/>
            <person name="Sanchez-Garcia M."/>
            <person name="Camarero S."/>
            <person name="Miyauchi S."/>
            <person name="Serrano A."/>
            <person name="Linde D."/>
            <person name="Babiker R."/>
            <person name="Drula E."/>
            <person name="Ayuso-Fernandez I."/>
            <person name="Pacheco R."/>
            <person name="Padilla G."/>
            <person name="Ferreira P."/>
            <person name="Barriuso J."/>
            <person name="Kellner H."/>
            <person name="Castanera R."/>
            <person name="Alfaro M."/>
            <person name="Ramirez L."/>
            <person name="Pisabarro A.G."/>
            <person name="Kuo A."/>
            <person name="Tritt A."/>
            <person name="Lipzen A."/>
            <person name="He G."/>
            <person name="Yan M."/>
            <person name="Ng V."/>
            <person name="Cullen D."/>
            <person name="Martin F."/>
            <person name="Rosso M.-N."/>
            <person name="Henrissat B."/>
            <person name="Hibbett D."/>
            <person name="Martinez A.T."/>
            <person name="Grigoriev I.V."/>
        </authorList>
    </citation>
    <scope>NUCLEOTIDE SEQUENCE</scope>
    <source>
        <strain evidence="2">CBS 247.69</strain>
    </source>
</reference>
<dbReference type="AlphaFoldDB" id="A0A9P6CM78"/>
<organism evidence="2 3">
    <name type="scientific">Collybia nuda</name>
    <dbReference type="NCBI Taxonomy" id="64659"/>
    <lineage>
        <taxon>Eukaryota</taxon>
        <taxon>Fungi</taxon>
        <taxon>Dikarya</taxon>
        <taxon>Basidiomycota</taxon>
        <taxon>Agaricomycotina</taxon>
        <taxon>Agaricomycetes</taxon>
        <taxon>Agaricomycetidae</taxon>
        <taxon>Agaricales</taxon>
        <taxon>Tricholomatineae</taxon>
        <taxon>Clitocybaceae</taxon>
        <taxon>Collybia</taxon>
    </lineage>
</organism>
<feature type="chain" id="PRO_5040118089" description="Secreted protein" evidence="1">
    <location>
        <begin position="22"/>
        <end position="130"/>
    </location>
</feature>
<dbReference type="Proteomes" id="UP000807353">
    <property type="component" value="Unassembled WGS sequence"/>
</dbReference>
<dbReference type="OrthoDB" id="2954591at2759"/>
<keyword evidence="3" id="KW-1185">Reference proteome</keyword>
<evidence type="ECO:0000313" key="2">
    <source>
        <dbReference type="EMBL" id="KAF9465443.1"/>
    </source>
</evidence>
<sequence length="130" mass="13481">MIASRIALSLLFLAAPLTVLGQTGPGSCHPYPGATAADCLELIATNLNDSTELACDSKTGRATLNYRTCSIVTKCASGQTAVEIDAMARRSLATIGACAFNDRGSISGSYVAEDGSKTCYLFTTRESACT</sequence>
<protein>
    <recommendedName>
        <fullName evidence="4">Secreted protein</fullName>
    </recommendedName>
</protein>
<proteinExistence type="predicted"/>
<feature type="signal peptide" evidence="1">
    <location>
        <begin position="1"/>
        <end position="21"/>
    </location>
</feature>
<comment type="caution">
    <text evidence="2">The sequence shown here is derived from an EMBL/GenBank/DDBJ whole genome shotgun (WGS) entry which is preliminary data.</text>
</comment>
<name>A0A9P6CM78_9AGAR</name>
<dbReference type="EMBL" id="MU150247">
    <property type="protein sequence ID" value="KAF9465443.1"/>
    <property type="molecule type" value="Genomic_DNA"/>
</dbReference>
<keyword evidence="1" id="KW-0732">Signal</keyword>